<dbReference type="InterPro" id="IPR036452">
    <property type="entry name" value="Ribo_hydro-like"/>
</dbReference>
<dbReference type="Proteomes" id="UP000661077">
    <property type="component" value="Unassembled WGS sequence"/>
</dbReference>
<comment type="caution">
    <text evidence="4">The sequence shown here is derived from an EMBL/GenBank/DDBJ whole genome shotgun (WGS) entry which is preliminary data.</text>
</comment>
<dbReference type="InterPro" id="IPR001910">
    <property type="entry name" value="Inosine/uridine_hydrolase_dom"/>
</dbReference>
<name>A0ABS1WVL0_9GAMM</name>
<evidence type="ECO:0000259" key="3">
    <source>
        <dbReference type="Pfam" id="PF01156"/>
    </source>
</evidence>
<dbReference type="CDD" id="cd02650">
    <property type="entry name" value="nuc_hydro_CaPnhB"/>
    <property type="match status" value="1"/>
</dbReference>
<organism evidence="4 5">
    <name type="scientific">Steroidobacter gossypii</name>
    <dbReference type="NCBI Taxonomy" id="2805490"/>
    <lineage>
        <taxon>Bacteria</taxon>
        <taxon>Pseudomonadati</taxon>
        <taxon>Pseudomonadota</taxon>
        <taxon>Gammaproteobacteria</taxon>
        <taxon>Steroidobacterales</taxon>
        <taxon>Steroidobacteraceae</taxon>
        <taxon>Steroidobacter</taxon>
    </lineage>
</organism>
<keyword evidence="1 4" id="KW-0378">Hydrolase</keyword>
<reference evidence="4 5" key="1">
    <citation type="journal article" date="2021" name="Int. J. Syst. Evol. Microbiol.">
        <title>Steroidobacter gossypii sp. nov., isolated from soil of cotton cropping field.</title>
        <authorList>
            <person name="Huang R."/>
            <person name="Yang S."/>
            <person name="Zhen C."/>
            <person name="Liu W."/>
        </authorList>
    </citation>
    <scope>NUCLEOTIDE SEQUENCE [LARGE SCALE GENOMIC DNA]</scope>
    <source>
        <strain evidence="4 5">S1-65</strain>
    </source>
</reference>
<dbReference type="Pfam" id="PF01156">
    <property type="entry name" value="IU_nuc_hydro"/>
    <property type="match status" value="1"/>
</dbReference>
<dbReference type="GO" id="GO:0016787">
    <property type="term" value="F:hydrolase activity"/>
    <property type="evidence" value="ECO:0007669"/>
    <property type="project" value="UniProtKB-KW"/>
</dbReference>
<keyword evidence="5" id="KW-1185">Reference proteome</keyword>
<protein>
    <submittedName>
        <fullName evidence="4">Nucleoside hydrolase</fullName>
    </submittedName>
</protein>
<evidence type="ECO:0000256" key="2">
    <source>
        <dbReference type="ARBA" id="ARBA00023295"/>
    </source>
</evidence>
<feature type="domain" description="Inosine/uridine-preferring nucleoside hydrolase" evidence="3">
    <location>
        <begin position="6"/>
        <end position="309"/>
    </location>
</feature>
<keyword evidence="2" id="KW-0326">Glycosidase</keyword>
<dbReference type="EMBL" id="JAEVLS010000002">
    <property type="protein sequence ID" value="MBM0105012.1"/>
    <property type="molecule type" value="Genomic_DNA"/>
</dbReference>
<dbReference type="RefSeq" id="WP_203167080.1">
    <property type="nucleotide sequence ID" value="NZ_JAEVLS010000002.1"/>
</dbReference>
<dbReference type="Gene3D" id="3.90.245.10">
    <property type="entry name" value="Ribonucleoside hydrolase-like"/>
    <property type="match status" value="1"/>
</dbReference>
<accession>A0ABS1WVL0</accession>
<dbReference type="InterPro" id="IPR023186">
    <property type="entry name" value="IUNH"/>
</dbReference>
<dbReference type="PANTHER" id="PTHR12304:SF4">
    <property type="entry name" value="URIDINE NUCLEOSIDASE"/>
    <property type="match status" value="1"/>
</dbReference>
<evidence type="ECO:0000313" key="5">
    <source>
        <dbReference type="Proteomes" id="UP000661077"/>
    </source>
</evidence>
<evidence type="ECO:0000256" key="1">
    <source>
        <dbReference type="ARBA" id="ARBA00022801"/>
    </source>
</evidence>
<gene>
    <name evidence="4" type="ORF">JM946_09640</name>
</gene>
<proteinExistence type="predicted"/>
<dbReference type="PANTHER" id="PTHR12304">
    <property type="entry name" value="INOSINE-URIDINE PREFERRING NUCLEOSIDE HYDROLASE"/>
    <property type="match status" value="1"/>
</dbReference>
<evidence type="ECO:0000313" key="4">
    <source>
        <dbReference type="EMBL" id="MBM0105012.1"/>
    </source>
</evidence>
<sequence>MDKHQILIDTDPGVDDAMALLFLRALPTVRIAAITTVFGNADIGTTTHNACYLAERFAIEAPVIAGAAQPLYVDRSAAPVHVHGRNGLGDADLRLEGRRAIDPGPAHERIVELIRARPHELTILAIGPLTNLALALRLDPGIASLVSQVVVMGGAFGWNGRRGNVSPVAEANMRHDPHAADEVLAASWPVTMVGLDVTSRCVFTTEEACRLAAQGGEAGQFLWDISRGYEAMYRTHDGVEGFCLHDVAAAAYVIAPEIFATSRGPIRVVTEGIAIGQTIQPAPGHSFPAGAWDHVPAQRACKDVDAPRLLGLYADTLISHAHSASLDRRPSPASQSGALP</sequence>
<dbReference type="SUPFAM" id="SSF53590">
    <property type="entry name" value="Nucleoside hydrolase"/>
    <property type="match status" value="1"/>
</dbReference>